<accession>A0A1H9RNC5</accession>
<organism evidence="1 2">
    <name type="scientific">Butyrivibrio fibrisolvens</name>
    <dbReference type="NCBI Taxonomy" id="831"/>
    <lineage>
        <taxon>Bacteria</taxon>
        <taxon>Bacillati</taxon>
        <taxon>Bacillota</taxon>
        <taxon>Clostridia</taxon>
        <taxon>Lachnospirales</taxon>
        <taxon>Lachnospiraceae</taxon>
        <taxon>Butyrivibrio</taxon>
    </lineage>
</organism>
<dbReference type="InterPro" id="IPR011050">
    <property type="entry name" value="Pectin_lyase_fold/virulence"/>
</dbReference>
<dbReference type="Proteomes" id="UP000182584">
    <property type="component" value="Unassembled WGS sequence"/>
</dbReference>
<dbReference type="PROSITE" id="PS51257">
    <property type="entry name" value="PROKAR_LIPOPROTEIN"/>
    <property type="match status" value="1"/>
</dbReference>
<gene>
    <name evidence="1" type="ORF">SAMN04487884_11045</name>
</gene>
<dbReference type="OrthoDB" id="52286at2"/>
<evidence type="ECO:0008006" key="3">
    <source>
        <dbReference type="Google" id="ProtNLM"/>
    </source>
</evidence>
<proteinExistence type="predicted"/>
<evidence type="ECO:0000313" key="2">
    <source>
        <dbReference type="Proteomes" id="UP000182584"/>
    </source>
</evidence>
<dbReference type="SUPFAM" id="SSF51126">
    <property type="entry name" value="Pectin lyase-like"/>
    <property type="match status" value="1"/>
</dbReference>
<dbReference type="CDD" id="cd23669">
    <property type="entry name" value="GH55_SacteLam55A-like"/>
    <property type="match status" value="1"/>
</dbReference>
<dbReference type="RefSeq" id="WP_074755826.1">
    <property type="nucleotide sequence ID" value="NZ_FOGJ01000010.1"/>
</dbReference>
<name>A0A1H9RNC5_BUTFI</name>
<sequence length="586" mass="64734">MIKKRYLLFIGLVALIGIAVGCGKSKVKIKDFHTDIFGDNVYIFSPEDDMSKVQETLDKIYEKQETAQFDDARYAIYFMPGSYEVSTSAGFYTQIAGLGVLPTDTKISAINTYARWLSDDPSNHNATCNFWRSIENVEITSDVVWAVSQATGMRRVQVDGNLTLHDEYGWASGGFLADSRIEGIVDSGSQQQWLSRNNSYKGWTGQNWNIVMAGDKASGVPDKTWPEAAYTVVDTTKVVREKPFLVYDDKDGFGVYVPDWKNDSASYGWQQDTNEGKVIPISDFYIAKEKTDNADTINKALSEGKNIIFTPGIYKLDKALNIQNSGTILLGMGLATLRSANGNECIVSDNADDLILAGLLVDAGTSESDNLVNLGQKDGAKPSLLCDMYFRVGGISSDRPCKTKACITVDLDNTVGDNLWVWRADHGDNVGWDRNTCENGIIINGDNATMYALMVEHFNGYQTLWNGNGGTCIMYQSEVPYDVPDKGQWISPDGKRFGYASFKVSDDVTSFYAAGLGVYLYNRDNSIPMYCAMEVPDIEGVHVHNIITAYLNGFPGMKCVINEAGDSIISPGQTSKILDYENGQWR</sequence>
<dbReference type="InterPro" id="IPR012334">
    <property type="entry name" value="Pectin_lyas_fold"/>
</dbReference>
<reference evidence="1 2" key="1">
    <citation type="submission" date="2016-10" db="EMBL/GenBank/DDBJ databases">
        <authorList>
            <person name="de Groot N.N."/>
        </authorList>
    </citation>
    <scope>NUCLEOTIDE SEQUENCE [LARGE SCALE GENOMIC DNA]</scope>
    <source>
        <strain evidence="1 2">AR40</strain>
    </source>
</reference>
<dbReference type="InterPro" id="IPR059186">
    <property type="entry name" value="SACTE_4363"/>
</dbReference>
<evidence type="ECO:0000313" key="1">
    <source>
        <dbReference type="EMBL" id="SER74204.1"/>
    </source>
</evidence>
<dbReference type="AlphaFoldDB" id="A0A1H9RNC5"/>
<dbReference type="Gene3D" id="2.160.20.10">
    <property type="entry name" value="Single-stranded right-handed beta-helix, Pectin lyase-like"/>
    <property type="match status" value="1"/>
</dbReference>
<protein>
    <recommendedName>
        <fullName evidence="3">Coagulation factor 5/8 type domain-containing protein</fullName>
    </recommendedName>
</protein>
<dbReference type="EMBL" id="FOGJ01000010">
    <property type="protein sequence ID" value="SER74204.1"/>
    <property type="molecule type" value="Genomic_DNA"/>
</dbReference>